<reference evidence="2" key="1">
    <citation type="submission" date="2021-07" db="EMBL/GenBank/DDBJ databases">
        <title>Elsinoe batatas strain:CRI-CJ2 Genome sequencing and assembly.</title>
        <authorList>
            <person name="Huang L."/>
        </authorList>
    </citation>
    <scope>NUCLEOTIDE SEQUENCE</scope>
    <source>
        <strain evidence="2">CRI-CJ2</strain>
    </source>
</reference>
<dbReference type="EMBL" id="JAESVG020000008">
    <property type="protein sequence ID" value="KAG8625216.1"/>
    <property type="molecule type" value="Genomic_DNA"/>
</dbReference>
<dbReference type="PROSITE" id="PS50097">
    <property type="entry name" value="BTB"/>
    <property type="match status" value="1"/>
</dbReference>
<dbReference type="SUPFAM" id="SSF54695">
    <property type="entry name" value="POZ domain"/>
    <property type="match status" value="1"/>
</dbReference>
<sequence>MATNQSLGQASEVATSWTLSTAVEKMTEAPEVIMLKIGEYETSIHKSLLIHFSEYYRLTLCGPFLEATTQQVDPIDDLFDKTTLQTFIGWIYTGETNFDATDVLHITSAVELYIFADRYAIPALRQILLQWLNDSHDPTSTSYQDVPLPPQAAVVLAFDNLPEKDDLCIALAHIYARAWVPAKEVALIGYPAAFGHLVVPLTAKLRTEFWRSRLDPDEDDFMFA</sequence>
<organism evidence="2 3">
    <name type="scientific">Elsinoe batatas</name>
    <dbReference type="NCBI Taxonomy" id="2601811"/>
    <lineage>
        <taxon>Eukaryota</taxon>
        <taxon>Fungi</taxon>
        <taxon>Dikarya</taxon>
        <taxon>Ascomycota</taxon>
        <taxon>Pezizomycotina</taxon>
        <taxon>Dothideomycetes</taxon>
        <taxon>Dothideomycetidae</taxon>
        <taxon>Myriangiales</taxon>
        <taxon>Elsinoaceae</taxon>
        <taxon>Elsinoe</taxon>
    </lineage>
</organism>
<dbReference type="OrthoDB" id="194443at2759"/>
<dbReference type="Pfam" id="PF00651">
    <property type="entry name" value="BTB"/>
    <property type="match status" value="1"/>
</dbReference>
<dbReference type="AlphaFoldDB" id="A0A8K0PD28"/>
<feature type="domain" description="BTB" evidence="1">
    <location>
        <begin position="31"/>
        <end position="100"/>
    </location>
</feature>
<comment type="caution">
    <text evidence="2">The sequence shown here is derived from an EMBL/GenBank/DDBJ whole genome shotgun (WGS) entry which is preliminary data.</text>
</comment>
<proteinExistence type="predicted"/>
<name>A0A8K0PD28_9PEZI</name>
<protein>
    <recommendedName>
        <fullName evidence="1">BTB domain-containing protein</fullName>
    </recommendedName>
</protein>
<accession>A0A8K0PD28</accession>
<gene>
    <name evidence="2" type="ORF">KVT40_006967</name>
</gene>
<dbReference type="Proteomes" id="UP000809789">
    <property type="component" value="Unassembled WGS sequence"/>
</dbReference>
<dbReference type="InterPro" id="IPR011333">
    <property type="entry name" value="SKP1/BTB/POZ_sf"/>
</dbReference>
<dbReference type="InterPro" id="IPR000210">
    <property type="entry name" value="BTB/POZ_dom"/>
</dbReference>
<evidence type="ECO:0000313" key="2">
    <source>
        <dbReference type="EMBL" id="KAG8625216.1"/>
    </source>
</evidence>
<dbReference type="Gene3D" id="3.30.710.10">
    <property type="entry name" value="Potassium Channel Kv1.1, Chain A"/>
    <property type="match status" value="1"/>
</dbReference>
<evidence type="ECO:0000313" key="3">
    <source>
        <dbReference type="Proteomes" id="UP000809789"/>
    </source>
</evidence>
<evidence type="ECO:0000259" key="1">
    <source>
        <dbReference type="PROSITE" id="PS50097"/>
    </source>
</evidence>
<keyword evidence="3" id="KW-1185">Reference proteome</keyword>